<organism evidence="2 3">
    <name type="scientific">Marinoscillum luteum</name>
    <dbReference type="NCBI Taxonomy" id="861051"/>
    <lineage>
        <taxon>Bacteria</taxon>
        <taxon>Pseudomonadati</taxon>
        <taxon>Bacteroidota</taxon>
        <taxon>Cytophagia</taxon>
        <taxon>Cytophagales</taxon>
        <taxon>Reichenbachiellaceae</taxon>
        <taxon>Marinoscillum</taxon>
    </lineage>
</organism>
<reference evidence="2 3" key="1">
    <citation type="journal article" date="2013" name="Int. J. Syst. Evol. Microbiol.">
        <title>Marinoscillum luteum sp. nov., isolated from marine sediment.</title>
        <authorList>
            <person name="Cha I.T."/>
            <person name="Park S.J."/>
            <person name="Kim S.J."/>
            <person name="Kim J.G."/>
            <person name="Jung M.Y."/>
            <person name="Shin K.S."/>
            <person name="Kwon K.K."/>
            <person name="Yang S.H."/>
            <person name="Seo Y.S."/>
            <person name="Rhee S.K."/>
        </authorList>
    </citation>
    <scope>NUCLEOTIDE SEQUENCE [LARGE SCALE GENOMIC DNA]</scope>
    <source>
        <strain evidence="2 3">KCTC 23939</strain>
    </source>
</reference>
<comment type="caution">
    <text evidence="2">The sequence shown here is derived from an EMBL/GenBank/DDBJ whole genome shotgun (WGS) entry which is preliminary data.</text>
</comment>
<evidence type="ECO:0000313" key="2">
    <source>
        <dbReference type="EMBL" id="MFH6983983.1"/>
    </source>
</evidence>
<keyword evidence="2" id="KW-0808">Transferase</keyword>
<dbReference type="EMBL" id="JBIPKE010000017">
    <property type="protein sequence ID" value="MFH6983983.1"/>
    <property type="molecule type" value="Genomic_DNA"/>
</dbReference>
<name>A0ABW7N8W2_9BACT</name>
<protein>
    <submittedName>
        <fullName evidence="2">Phosphoribosyltransferase family protein</fullName>
    </submittedName>
</protein>
<dbReference type="Pfam" id="PF00156">
    <property type="entry name" value="Pribosyltran"/>
    <property type="match status" value="1"/>
</dbReference>
<dbReference type="InterPro" id="IPR029057">
    <property type="entry name" value="PRTase-like"/>
</dbReference>
<dbReference type="Gene3D" id="3.40.50.2020">
    <property type="match status" value="1"/>
</dbReference>
<dbReference type="InterPro" id="IPR050137">
    <property type="entry name" value="PyrR_bifunctional"/>
</dbReference>
<dbReference type="CDD" id="cd06223">
    <property type="entry name" value="PRTases_typeI"/>
    <property type="match status" value="1"/>
</dbReference>
<proteinExistence type="predicted"/>
<evidence type="ECO:0000313" key="3">
    <source>
        <dbReference type="Proteomes" id="UP001610063"/>
    </source>
</evidence>
<dbReference type="Proteomes" id="UP001610063">
    <property type="component" value="Unassembled WGS sequence"/>
</dbReference>
<dbReference type="GO" id="GO:0016757">
    <property type="term" value="F:glycosyltransferase activity"/>
    <property type="evidence" value="ECO:0007669"/>
    <property type="project" value="UniProtKB-KW"/>
</dbReference>
<feature type="domain" description="Phosphoribosyltransferase" evidence="1">
    <location>
        <begin position="13"/>
        <end position="160"/>
    </location>
</feature>
<dbReference type="PANTHER" id="PTHR11608">
    <property type="entry name" value="BIFUNCTIONAL PROTEIN PYRR"/>
    <property type="match status" value="1"/>
</dbReference>
<dbReference type="PANTHER" id="PTHR11608:SF0">
    <property type="entry name" value="BIFUNCTIONAL PROTEIN PYRR"/>
    <property type="match status" value="1"/>
</dbReference>
<keyword evidence="3" id="KW-1185">Reference proteome</keyword>
<evidence type="ECO:0000259" key="1">
    <source>
        <dbReference type="Pfam" id="PF00156"/>
    </source>
</evidence>
<sequence>MIATQNLILSEVQVNQIIRRIAFEIYENNFDEKNIVVVGIYDKGYLLAERIVRELSAIAEGVKISLIKLEINKEKPLSSEVTLDVPSKNLKGKVIILVDDVLNTGKTMAHSMSALLEVEVKKLQIAVLVNRSHKQFPLSANYKGYELSTTIDEHVDVKLEDPVGVFLY</sequence>
<keyword evidence="2" id="KW-0328">Glycosyltransferase</keyword>
<gene>
    <name evidence="2" type="ORF">ACHKAR_11050</name>
</gene>
<dbReference type="InterPro" id="IPR000836">
    <property type="entry name" value="PRTase_dom"/>
</dbReference>
<dbReference type="SUPFAM" id="SSF53271">
    <property type="entry name" value="PRTase-like"/>
    <property type="match status" value="1"/>
</dbReference>
<dbReference type="RefSeq" id="WP_395417471.1">
    <property type="nucleotide sequence ID" value="NZ_JBIPKE010000017.1"/>
</dbReference>
<accession>A0ABW7N8W2</accession>